<comment type="caution">
    <text evidence="5">The sequence shown here is derived from an EMBL/GenBank/DDBJ whole genome shotgun (WGS) entry which is preliminary data.</text>
</comment>
<dbReference type="Proteomes" id="UP001156702">
    <property type="component" value="Unassembled WGS sequence"/>
</dbReference>
<accession>A0ABQ5ZRN1</accession>
<feature type="domain" description="Aldehyde dehydrogenase" evidence="4">
    <location>
        <begin position="12"/>
        <end position="474"/>
    </location>
</feature>
<dbReference type="SUPFAM" id="SSF53720">
    <property type="entry name" value="ALDH-like"/>
    <property type="match status" value="1"/>
</dbReference>
<evidence type="ECO:0000256" key="3">
    <source>
        <dbReference type="RuleBase" id="RU003345"/>
    </source>
</evidence>
<feature type="active site" evidence="2">
    <location>
        <position position="247"/>
    </location>
</feature>
<evidence type="ECO:0000313" key="5">
    <source>
        <dbReference type="EMBL" id="GLR54537.1"/>
    </source>
</evidence>
<dbReference type="PANTHER" id="PTHR11699">
    <property type="entry name" value="ALDEHYDE DEHYDROGENASE-RELATED"/>
    <property type="match status" value="1"/>
</dbReference>
<dbReference type="InterPro" id="IPR015590">
    <property type="entry name" value="Aldehyde_DH_dom"/>
</dbReference>
<dbReference type="EMBL" id="BSOP01000051">
    <property type="protein sequence ID" value="GLR54537.1"/>
    <property type="molecule type" value="Genomic_DNA"/>
</dbReference>
<evidence type="ECO:0000259" key="4">
    <source>
        <dbReference type="Pfam" id="PF00171"/>
    </source>
</evidence>
<organism evidence="5 6">
    <name type="scientific">Shinella yambaruensis</name>
    <dbReference type="NCBI Taxonomy" id="415996"/>
    <lineage>
        <taxon>Bacteria</taxon>
        <taxon>Pseudomonadati</taxon>
        <taxon>Pseudomonadota</taxon>
        <taxon>Alphaproteobacteria</taxon>
        <taxon>Hyphomicrobiales</taxon>
        <taxon>Rhizobiaceae</taxon>
        <taxon>Shinella</taxon>
    </lineage>
</organism>
<dbReference type="InterPro" id="IPR029510">
    <property type="entry name" value="Ald_DH_CS_GLU"/>
</dbReference>
<dbReference type="InterPro" id="IPR016162">
    <property type="entry name" value="Ald_DH_N"/>
</dbReference>
<evidence type="ECO:0000256" key="1">
    <source>
        <dbReference type="ARBA" id="ARBA00023002"/>
    </source>
</evidence>
<dbReference type="InterPro" id="IPR016163">
    <property type="entry name" value="Ald_DH_C"/>
</dbReference>
<protein>
    <submittedName>
        <fullName evidence="5">Aldehyde dehydrogenase</fullName>
    </submittedName>
</protein>
<name>A0ABQ5ZRN1_9HYPH</name>
<evidence type="ECO:0000313" key="6">
    <source>
        <dbReference type="Proteomes" id="UP001156702"/>
    </source>
</evidence>
<proteinExistence type="inferred from homology"/>
<dbReference type="PROSITE" id="PS00687">
    <property type="entry name" value="ALDEHYDE_DEHYDR_GLU"/>
    <property type="match status" value="1"/>
</dbReference>
<evidence type="ECO:0000256" key="2">
    <source>
        <dbReference type="PROSITE-ProRule" id="PRU10007"/>
    </source>
</evidence>
<dbReference type="InterPro" id="IPR016161">
    <property type="entry name" value="Ald_DH/histidinol_DH"/>
</dbReference>
<gene>
    <name evidence="5" type="ORF">GCM10007923_57540</name>
</gene>
<reference evidence="6" key="1">
    <citation type="journal article" date="2019" name="Int. J. Syst. Evol. Microbiol.">
        <title>The Global Catalogue of Microorganisms (GCM) 10K type strain sequencing project: providing services to taxonomists for standard genome sequencing and annotation.</title>
        <authorList>
            <consortium name="The Broad Institute Genomics Platform"/>
            <consortium name="The Broad Institute Genome Sequencing Center for Infectious Disease"/>
            <person name="Wu L."/>
            <person name="Ma J."/>
        </authorList>
    </citation>
    <scope>NUCLEOTIDE SEQUENCE [LARGE SCALE GENOMIC DNA]</scope>
    <source>
        <strain evidence="6">NBRC 102122</strain>
    </source>
</reference>
<keyword evidence="1 3" id="KW-0560">Oxidoreductase</keyword>
<dbReference type="Pfam" id="PF00171">
    <property type="entry name" value="Aldedh"/>
    <property type="match status" value="1"/>
</dbReference>
<dbReference type="Gene3D" id="3.40.309.10">
    <property type="entry name" value="Aldehyde Dehydrogenase, Chain A, domain 2"/>
    <property type="match status" value="1"/>
</dbReference>
<sequence length="478" mass="50262">MATRPFFSAGVWTEGRGMPLESRNPATGDVIEVLSSASAEDLDEAVRAARQAVAAPSWADLAPHLRARMLHKMGELIDRDRERLAHVQMVDNGKTLAECRALLESAANTFRYYAAACETMEGTVPPSRGAYLNIAVDVPVGVVGAITPWNSPATLEAQKLAPILAAGNAVILKPSEVTPLIGLEYASLAREAGFPGGIVSVLTGGIELGRAMVSHPGIDMISFTGGTAGGRHIAAEAARQLKPVVLELGGKSPHIVCADADLEKAANAVAMGIFSGAGQSCVAGSRIFIEKRIASAFTATLVGIARSLRLGSPADPGTHLGPLVSFAHRDTVHAHVSRAVAAGANLLTGGALPTDEKLAAGAYYPPTLLNGLSNRSDIAQQEVFGPVGVILTFENDEDLIAQANDSAFGLAAGLWTRDIERAWKIATRLQTGTLWLNSYKNLSISTPFQGHKQSGLGREKGLDGLRQYLQSKAIFWPA</sequence>
<dbReference type="Gene3D" id="3.40.605.10">
    <property type="entry name" value="Aldehyde Dehydrogenase, Chain A, domain 1"/>
    <property type="match status" value="1"/>
</dbReference>
<comment type="similarity">
    <text evidence="3">Belongs to the aldehyde dehydrogenase family.</text>
</comment>
<keyword evidence="6" id="KW-1185">Reference proteome</keyword>